<keyword evidence="3" id="KW-1185">Reference proteome</keyword>
<dbReference type="AntiFam" id="ANF00095">
    <property type="entry name" value="Shadow ORF (opposite ABC transporters)"/>
</dbReference>
<gene>
    <name evidence="2" type="ORF">chiPu_0028598</name>
</gene>
<feature type="non-terminal residue" evidence="2">
    <location>
        <position position="1"/>
    </location>
</feature>
<protein>
    <submittedName>
        <fullName evidence="2">Uncharacterized protein</fullName>
    </submittedName>
</protein>
<dbReference type="AlphaFoldDB" id="A0A401TNZ2"/>
<feature type="region of interest" description="Disordered" evidence="1">
    <location>
        <begin position="33"/>
        <end position="98"/>
    </location>
</feature>
<feature type="compositionally biased region" description="Basic and acidic residues" evidence="1">
    <location>
        <begin position="159"/>
        <end position="175"/>
    </location>
</feature>
<organism evidence="2 3">
    <name type="scientific">Chiloscyllium punctatum</name>
    <name type="common">Brownbanded bambooshark</name>
    <name type="synonym">Hemiscyllium punctatum</name>
    <dbReference type="NCBI Taxonomy" id="137246"/>
    <lineage>
        <taxon>Eukaryota</taxon>
        <taxon>Metazoa</taxon>
        <taxon>Chordata</taxon>
        <taxon>Craniata</taxon>
        <taxon>Vertebrata</taxon>
        <taxon>Chondrichthyes</taxon>
        <taxon>Elasmobranchii</taxon>
        <taxon>Galeomorphii</taxon>
        <taxon>Galeoidea</taxon>
        <taxon>Orectolobiformes</taxon>
        <taxon>Hemiscylliidae</taxon>
        <taxon>Chiloscyllium</taxon>
    </lineage>
</organism>
<evidence type="ECO:0000313" key="2">
    <source>
        <dbReference type="EMBL" id="GCC44401.1"/>
    </source>
</evidence>
<feature type="compositionally biased region" description="Basic and acidic residues" evidence="1">
    <location>
        <begin position="33"/>
        <end position="55"/>
    </location>
</feature>
<sequence length="337" mass="36770">VETDQVDRCERALAPLGGVDAERFQSELDVLQHRQPGEQCERLEHHGDAVRRAGDRLAPAGRSPRRRRDQPCDDPQQGRLARSRAAEQPDDLAGMNRQVDILEHQQLLAASLRERAADAADVDQGGLLGLVEHQDPSRSAEAKAALAEGVERSPQQAVKQRDQNAHDDDAEHDPGKVAGLGRVRDIGAETGGDEMGVAPARDLRDDRGVPGSARRGDRAGDVIGEDAGQHDLDPPSPSSEMKAVGGLAQVGREGGGARDHIEQDVPLGAQDHQRAEPDIGVEVKADDQHDEHRKGEVGRKRGEELRERLDPLRKLRPQADPDADRHPDQRGQRDQHD</sequence>
<feature type="compositionally biased region" description="Basic and acidic residues" evidence="1">
    <location>
        <begin position="271"/>
        <end position="337"/>
    </location>
</feature>
<name>A0A401TNZ2_CHIPU</name>
<accession>A0A401TNZ2</accession>
<comment type="caution">
    <text evidence="2">The sequence shown here is derived from an EMBL/GenBank/DDBJ whole genome shotgun (WGS) entry which is preliminary data.</text>
</comment>
<evidence type="ECO:0000256" key="1">
    <source>
        <dbReference type="SAM" id="MobiDB-lite"/>
    </source>
</evidence>
<dbReference type="EMBL" id="BEZZ01135394">
    <property type="protein sequence ID" value="GCC44401.1"/>
    <property type="molecule type" value="Genomic_DNA"/>
</dbReference>
<proteinExistence type="predicted"/>
<feature type="region of interest" description="Disordered" evidence="1">
    <location>
        <begin position="128"/>
        <end position="337"/>
    </location>
</feature>
<feature type="compositionally biased region" description="Basic and acidic residues" evidence="1">
    <location>
        <begin position="132"/>
        <end position="141"/>
    </location>
</feature>
<feature type="non-terminal residue" evidence="2">
    <location>
        <position position="337"/>
    </location>
</feature>
<evidence type="ECO:0000313" key="3">
    <source>
        <dbReference type="Proteomes" id="UP000287033"/>
    </source>
</evidence>
<reference evidence="2 3" key="1">
    <citation type="journal article" date="2018" name="Nat. Ecol. Evol.">
        <title>Shark genomes provide insights into elasmobranch evolution and the origin of vertebrates.</title>
        <authorList>
            <person name="Hara Y"/>
            <person name="Yamaguchi K"/>
            <person name="Onimaru K"/>
            <person name="Kadota M"/>
            <person name="Koyanagi M"/>
            <person name="Keeley SD"/>
            <person name="Tatsumi K"/>
            <person name="Tanaka K"/>
            <person name="Motone F"/>
            <person name="Kageyama Y"/>
            <person name="Nozu R"/>
            <person name="Adachi N"/>
            <person name="Nishimura O"/>
            <person name="Nakagawa R"/>
            <person name="Tanegashima C"/>
            <person name="Kiyatake I"/>
            <person name="Matsumoto R"/>
            <person name="Murakumo K"/>
            <person name="Nishida K"/>
            <person name="Terakita A"/>
            <person name="Kuratani S"/>
            <person name="Sato K"/>
            <person name="Hyodo S Kuraku.S."/>
        </authorList>
    </citation>
    <scope>NUCLEOTIDE SEQUENCE [LARGE SCALE GENOMIC DNA]</scope>
</reference>
<feature type="compositionally biased region" description="Basic and acidic residues" evidence="1">
    <location>
        <begin position="201"/>
        <end position="220"/>
    </location>
</feature>
<dbReference type="Proteomes" id="UP000287033">
    <property type="component" value="Unassembled WGS sequence"/>
</dbReference>